<protein>
    <submittedName>
        <fullName evidence="2">Uncharacterized protein</fullName>
    </submittedName>
</protein>
<comment type="caution">
    <text evidence="2">The sequence shown here is derived from an EMBL/GenBank/DDBJ whole genome shotgun (WGS) entry which is preliminary data.</text>
</comment>
<proteinExistence type="predicted"/>
<evidence type="ECO:0000313" key="3">
    <source>
        <dbReference type="Proteomes" id="UP000321617"/>
    </source>
</evidence>
<dbReference type="OrthoDB" id="3818356at2"/>
<sequence>MSRELTPESTPTEQSDPVHDKASAEPVVPAPRGGDGQSAAESPGARDTAPETGDATPEPGPVAPADSPASEPDDAPAGQATDTAPTVAPADPSQPDPAESGQAKRKTGPAKPPATTADPPWFTVSGLSLFAGVVAVIVLGGVIWSIVDQEPEEVVAAFFDAIHDGDVDEALSHVSGYGFGVPVGEQATFLHPDAIDDDWEVLEIGEMRGDFDKVVPVTIGDSENRETGLIGVVEHDGVWYLKDPFVEVEFVTPELTYLHVNDRVVELAELYAHDVEAIGLDTYLLFPGRYDFLGDLPVAGDPAPHLLMPEPEPESPQVTVSLGPVTPGPEAEASLNASLAVLVERCATVEYGYVPGCPMALVTDALPDDVYVDAYRDVRWEVARMPTVTFGESAKDSGFAVEVTDPGEITVTAAGVGFSTEYDVTAACGIDPSVLRAQLNADGSVLLHQSAVPAPGIAAFFPTYGSCHDIDATAR</sequence>
<dbReference type="RefSeq" id="WP_158645629.1">
    <property type="nucleotide sequence ID" value="NZ_BAABIJ010000002.1"/>
</dbReference>
<keyword evidence="3" id="KW-1185">Reference proteome</keyword>
<gene>
    <name evidence="2" type="ORF">LX16_3270</name>
</gene>
<reference evidence="2 3" key="1">
    <citation type="journal article" date="2013" name="Stand. Genomic Sci.">
        <title>Genomic Encyclopedia of Type Strains, Phase I: The one thousand microbial genomes (KMG-I) project.</title>
        <authorList>
            <person name="Kyrpides N.C."/>
            <person name="Woyke T."/>
            <person name="Eisen J.A."/>
            <person name="Garrity G."/>
            <person name="Lilburn T.G."/>
            <person name="Beck B.J."/>
            <person name="Whitman W.B."/>
            <person name="Hugenholtz P."/>
            <person name="Klenk H.P."/>
        </authorList>
    </citation>
    <scope>NUCLEOTIDE SEQUENCE [LARGE SCALE GENOMIC DNA]</scope>
    <source>
        <strain evidence="2 3">DSM 45044</strain>
    </source>
</reference>
<accession>A0A562V3P5</accession>
<evidence type="ECO:0000256" key="1">
    <source>
        <dbReference type="SAM" id="MobiDB-lite"/>
    </source>
</evidence>
<name>A0A562V3P5_9ACTN</name>
<dbReference type="EMBL" id="VLLL01000006">
    <property type="protein sequence ID" value="TWJ12511.1"/>
    <property type="molecule type" value="Genomic_DNA"/>
</dbReference>
<dbReference type="Proteomes" id="UP000321617">
    <property type="component" value="Unassembled WGS sequence"/>
</dbReference>
<dbReference type="AlphaFoldDB" id="A0A562V3P5"/>
<organism evidence="2 3">
    <name type="scientific">Stackebrandtia albiflava</name>
    <dbReference type="NCBI Taxonomy" id="406432"/>
    <lineage>
        <taxon>Bacteria</taxon>
        <taxon>Bacillati</taxon>
        <taxon>Actinomycetota</taxon>
        <taxon>Actinomycetes</taxon>
        <taxon>Glycomycetales</taxon>
        <taxon>Glycomycetaceae</taxon>
        <taxon>Stackebrandtia</taxon>
    </lineage>
</organism>
<feature type="compositionally biased region" description="Low complexity" evidence="1">
    <location>
        <begin position="80"/>
        <end position="91"/>
    </location>
</feature>
<feature type="region of interest" description="Disordered" evidence="1">
    <location>
        <begin position="1"/>
        <end position="118"/>
    </location>
</feature>
<evidence type="ECO:0000313" key="2">
    <source>
        <dbReference type="EMBL" id="TWJ12511.1"/>
    </source>
</evidence>